<sequence length="877" mass="98859">MSKNLSFCFSQLNSCFPNQIFFNSFNKKMKKFFEKRTFHVKNLKMSKIEGNAPESLGKIITTDLNSEMSRSYMEYAMSVIYGRALPDIRDGMKPVHRRILFAMNELGLNPDTPFRKCARVVGEVLGKYHPHGDTAVYDALVRMAQDFSMRSILISGHGNFGSIDHDPPAAMRYTECKISKLSKEILLKDIGKKTTDYINNFDGSCYEPSVLPSMLPTILLNGSSGIAVGMATNIPPHNLTEILRAVDGLIEEPQMSEKKLLKLIPAPDFPTGGSILGLQGCSKLYKNGQGSIIVRGKTHFETILNYNRNERTAIIITELPFQLNKASLITKIAELVNEKILDGIVDLRDESDRNGIRIVIELKKDTNKEVILNNLFKKTPLQTSFGGHILALVGQQPATLSLKELLLLFIQFRKKTIRRRLQFELNDSIEKNHLIKGLILTLNSIEFILKVVRQSKNNTEAKIILMESGLTQNQSDAILNIQLRRLTRLESNKLNNEYEILNNTIKNLKKPLALPEELSKNIKKDLFEISILFGMPRRTNVVHSETSGSIDEMEMIDNHATIVMVTKFFIKRMVVETFEPQTRGTRGKKGVMIQEDDEISHFFSCNNHDTILCISQNGIAFAFRAYQIPISRRTAKGVALSAVLPNITTGKISSIIPVSVFSSEKYLILLTKNGMIKKTPLIAFKNITARGLTVLKVGEEDELCWVRKCSLEDSILISTKNGKALRFLTNEKQLRATGRNSKGVKSITIEKNDTIIDMDVLSTSKTKHQDCYILAITKNGFGKKINHSDFRIQNRGGKGVTVIKLQKKDNDELLSLRFCVKEQEILMSTKNGTILRQKIEAITIQKKNARGVIVQKLMEGDYVSKVSLISEKFKQFS</sequence>
<dbReference type="PANTHER" id="PTHR43493">
    <property type="entry name" value="DNA GYRASE/TOPOISOMERASE SUBUNIT A"/>
    <property type="match status" value="1"/>
</dbReference>
<dbReference type="PANTHER" id="PTHR43493:SF5">
    <property type="entry name" value="DNA GYRASE SUBUNIT A, CHLOROPLASTIC_MITOCHONDRIAL"/>
    <property type="match status" value="1"/>
</dbReference>
<dbReference type="FunFam" id="3.30.1360.40:FF:000002">
    <property type="entry name" value="DNA gyrase subunit A"/>
    <property type="match status" value="1"/>
</dbReference>
<comment type="catalytic activity">
    <reaction evidence="1 7">
        <text>ATP-dependent breakage, passage and rejoining of double-stranded DNA.</text>
        <dbReference type="EC" id="5.6.2.2"/>
    </reaction>
</comment>
<dbReference type="NCBIfam" id="NF004043">
    <property type="entry name" value="PRK05560.1"/>
    <property type="match status" value="1"/>
</dbReference>
<dbReference type="Proteomes" id="UP000243127">
    <property type="component" value="Nucleomorph 2"/>
</dbReference>
<dbReference type="GO" id="GO:0005524">
    <property type="term" value="F:ATP binding"/>
    <property type="evidence" value="ECO:0007669"/>
    <property type="project" value="InterPro"/>
</dbReference>
<dbReference type="Gene3D" id="3.90.199.10">
    <property type="entry name" value="Topoisomerase II, domain 5"/>
    <property type="match status" value="1"/>
</dbReference>
<evidence type="ECO:0000256" key="5">
    <source>
        <dbReference type="ARBA" id="ARBA00023125"/>
    </source>
</evidence>
<dbReference type="EC" id="5.6.2.2" evidence="3"/>
<keyword evidence="4 7" id="KW-0799">Topoisomerase</keyword>
<dbReference type="SMART" id="SM00434">
    <property type="entry name" value="TOP4c"/>
    <property type="match status" value="1"/>
</dbReference>
<dbReference type="InterPro" id="IPR013760">
    <property type="entry name" value="Topo_IIA-like_dom_sf"/>
</dbReference>
<evidence type="ECO:0000313" key="9">
    <source>
        <dbReference type="EMBL" id="ABW98051.1"/>
    </source>
</evidence>
<dbReference type="NCBIfam" id="NF004044">
    <property type="entry name" value="PRK05561.1"/>
    <property type="match status" value="1"/>
</dbReference>
<dbReference type="SUPFAM" id="SSF101904">
    <property type="entry name" value="GyrA/ParC C-terminal domain-like"/>
    <property type="match status" value="1"/>
</dbReference>
<evidence type="ECO:0000313" key="10">
    <source>
        <dbReference type="Proteomes" id="UP000243127"/>
    </source>
</evidence>
<comment type="similarity">
    <text evidence="2">Belongs to the type II topoisomerase GyrA/ParC subunit family.</text>
</comment>
<dbReference type="InterPro" id="IPR006691">
    <property type="entry name" value="GyrA/parC_rep"/>
</dbReference>
<keyword evidence="6 7" id="KW-0413">Isomerase</keyword>
<dbReference type="InterPro" id="IPR035516">
    <property type="entry name" value="Gyrase/topoIV_suA_C"/>
</dbReference>
<evidence type="ECO:0000256" key="1">
    <source>
        <dbReference type="ARBA" id="ARBA00000185"/>
    </source>
</evidence>
<dbReference type="InterPro" id="IPR002205">
    <property type="entry name" value="Topo_IIA_dom_A"/>
</dbReference>
<accession>A9BKP6</accession>
<evidence type="ECO:0000256" key="6">
    <source>
        <dbReference type="ARBA" id="ARBA00023235"/>
    </source>
</evidence>
<dbReference type="Pfam" id="PF03989">
    <property type="entry name" value="DNA_gyraseA_C"/>
    <property type="match status" value="6"/>
</dbReference>
<evidence type="ECO:0000256" key="3">
    <source>
        <dbReference type="ARBA" id="ARBA00012895"/>
    </source>
</evidence>
<proteinExistence type="inferred from homology"/>
<evidence type="ECO:0000259" key="8">
    <source>
        <dbReference type="PROSITE" id="PS52040"/>
    </source>
</evidence>
<dbReference type="AlphaFoldDB" id="A9BKP6"/>
<name>A9BKP6_HEMAN</name>
<dbReference type="GO" id="GO:0003918">
    <property type="term" value="F:DNA topoisomerase type II (double strand cut, ATP-hydrolyzing) activity"/>
    <property type="evidence" value="ECO:0007669"/>
    <property type="project" value="UniProtKB-EC"/>
</dbReference>
<reference evidence="9 10" key="1">
    <citation type="journal article" date="2007" name="Proc. Natl. Acad. Sci. U.S.A.">
        <title>Nucleomorph genome of Hemiselmis andersenii reveals complete intron loss and compaction as a driver of protein structure and function.</title>
        <authorList>
            <person name="Lane C.E."/>
            <person name="van den Heuvel K."/>
            <person name="Kozera C."/>
            <person name="Curtis B.A."/>
            <person name="Parsons B.J."/>
            <person name="Bowman S."/>
            <person name="Archibald J.M."/>
        </authorList>
    </citation>
    <scope>NUCLEOTIDE SEQUENCE [LARGE SCALE GENOMIC DNA]</scope>
    <source>
        <strain evidence="9 10">CCMP644</strain>
    </source>
</reference>
<dbReference type="GO" id="GO:0006265">
    <property type="term" value="P:DNA topological change"/>
    <property type="evidence" value="ECO:0007669"/>
    <property type="project" value="UniProtKB-UniRule"/>
</dbReference>
<dbReference type="Gene3D" id="2.120.10.90">
    <property type="entry name" value="DNA gyrase/topoisomerase IV, subunit A, C-terminal"/>
    <property type="match status" value="1"/>
</dbReference>
<dbReference type="InterPro" id="IPR050220">
    <property type="entry name" value="Type_II_DNA_Topoisomerases"/>
</dbReference>
<dbReference type="Gene3D" id="1.10.268.10">
    <property type="entry name" value="Topoisomerase, domain 3"/>
    <property type="match status" value="1"/>
</dbReference>
<geneLocation type="nucleomorph" evidence="9"/>
<protein>
    <recommendedName>
        <fullName evidence="3">DNA topoisomerase (ATP-hydrolyzing)</fullName>
        <ecNumber evidence="3">5.6.2.2</ecNumber>
    </recommendedName>
</protein>
<dbReference type="EMBL" id="CP000882">
    <property type="protein sequence ID" value="ABW98051.1"/>
    <property type="molecule type" value="Genomic_DNA"/>
</dbReference>
<dbReference type="Pfam" id="PF00521">
    <property type="entry name" value="DNA_topoisoIV"/>
    <property type="match status" value="1"/>
</dbReference>
<evidence type="ECO:0000256" key="2">
    <source>
        <dbReference type="ARBA" id="ARBA00008263"/>
    </source>
</evidence>
<dbReference type="RefSeq" id="XP_001712376.1">
    <property type="nucleotide sequence ID" value="XM_001712324.1"/>
</dbReference>
<dbReference type="NCBIfam" id="TIGR01063">
    <property type="entry name" value="gyrA"/>
    <property type="match status" value="1"/>
</dbReference>
<dbReference type="GO" id="GO:0009330">
    <property type="term" value="C:DNA topoisomerase type II (double strand cut, ATP-hydrolyzing) complex"/>
    <property type="evidence" value="ECO:0007669"/>
    <property type="project" value="TreeGrafter"/>
</dbReference>
<evidence type="ECO:0000256" key="4">
    <source>
        <dbReference type="ARBA" id="ARBA00023029"/>
    </source>
</evidence>
<feature type="active site" description="O-(5'-phospho-DNA)-tyrosine intermediate" evidence="7">
    <location>
        <position position="173"/>
    </location>
</feature>
<dbReference type="Gene3D" id="3.30.1360.40">
    <property type="match status" value="1"/>
</dbReference>
<dbReference type="InterPro" id="IPR013758">
    <property type="entry name" value="Topo_IIA_A/C_ab"/>
</dbReference>
<dbReference type="PROSITE" id="PS52040">
    <property type="entry name" value="TOPO_IIA"/>
    <property type="match status" value="1"/>
</dbReference>
<feature type="domain" description="Topo IIA-type catalytic" evidence="8">
    <location>
        <begin position="85"/>
        <end position="555"/>
    </location>
</feature>
<dbReference type="InterPro" id="IPR013757">
    <property type="entry name" value="Topo_IIA_A_a_sf"/>
</dbReference>
<gene>
    <name evidence="9" type="ORF">HAN_2g225</name>
</gene>
<evidence type="ECO:0000256" key="7">
    <source>
        <dbReference type="PROSITE-ProRule" id="PRU01384"/>
    </source>
</evidence>
<keyword evidence="5 7" id="KW-0238">DNA-binding</keyword>
<dbReference type="GO" id="GO:0003677">
    <property type="term" value="F:DNA binding"/>
    <property type="evidence" value="ECO:0007669"/>
    <property type="project" value="UniProtKB-UniRule"/>
</dbReference>
<dbReference type="SUPFAM" id="SSF56719">
    <property type="entry name" value="Type II DNA topoisomerase"/>
    <property type="match status" value="1"/>
</dbReference>
<organism evidence="9 10">
    <name type="scientific">Hemiselmis andersenii</name>
    <name type="common">Cryptophyte alga</name>
    <dbReference type="NCBI Taxonomy" id="464988"/>
    <lineage>
        <taxon>Eukaryota</taxon>
        <taxon>Cryptophyceae</taxon>
        <taxon>Cryptomonadales</taxon>
        <taxon>Hemiselmidaceae</taxon>
        <taxon>Hemiselmis</taxon>
    </lineage>
</organism>
<dbReference type="GeneID" id="5739824"/>
<dbReference type="CDD" id="cd00187">
    <property type="entry name" value="TOP4c"/>
    <property type="match status" value="1"/>
</dbReference>
<keyword evidence="9" id="KW-0542">Nucleomorph</keyword>